<comment type="caution">
    <text evidence="4">The sequence shown here is derived from an EMBL/GenBank/DDBJ whole genome shotgun (WGS) entry which is preliminary data.</text>
</comment>
<name>A0A6N8HGI2_9FLAO</name>
<protein>
    <submittedName>
        <fullName evidence="4">T9SS type A sorting domain-containing protein</fullName>
    </submittedName>
</protein>
<evidence type="ECO:0000256" key="2">
    <source>
        <dbReference type="SAM" id="SignalP"/>
    </source>
</evidence>
<dbReference type="InterPro" id="IPR026444">
    <property type="entry name" value="Secre_tail"/>
</dbReference>
<organism evidence="4 5">
    <name type="scientific">Flavobacterium rakeshii</name>
    <dbReference type="NCBI Taxonomy" id="1038845"/>
    <lineage>
        <taxon>Bacteria</taxon>
        <taxon>Pseudomonadati</taxon>
        <taxon>Bacteroidota</taxon>
        <taxon>Flavobacteriia</taxon>
        <taxon>Flavobacteriales</taxon>
        <taxon>Flavobacteriaceae</taxon>
        <taxon>Flavobacterium</taxon>
    </lineage>
</organism>
<proteinExistence type="predicted"/>
<gene>
    <name evidence="4" type="ORF">GN157_14085</name>
</gene>
<keyword evidence="1 2" id="KW-0732">Signal</keyword>
<sequence length="760" mass="84132">MKKILLLALWPISLFSQAQYDTCENALTLNISNNVNCTNPNNLVFFEGNTLSDVPENCLEVNSSSDMWFEFTPAANQTQLELSIPWALTAPFSLYRGDCNSLTQICLEQPLQDTTILTNLIPGETYKIRTYAPPGANSGFSSTICLKLNSGPIIVSDTQYTTEELITDVFFNSECVTVSNITSYTGTANNINGIGYFNRNATTFPLDEGIVLASSDLQNVPGPNINSGGTSDPEEWLGDEDLENILSEQGITFVSKNASLLEFDFAAIADRIDFDIVLASDEYGIYQCLNNDAIAILLTDLVTNETVNLAVVPGTESTPISTSTIRDNQYASNCSSENAEFFDQLTPQGSPQSFLTPTNFNGSTIPLHITGNIVPGHNYHLKLVISDGQDTQVPSAVFLTKSQFNYSALDAENIMISSTTQEILCTEQPTILSINLEGPYDYQWYLDDMPIENATEPTYTVTSPGQYSLLVNYEGTTCHEHMFEYYYINELDLNPIETDDIIIYEDNTDGFASFDLIAKAEQVLQENNYPEFEYTIYISTTTELTEGEVIYPTTSYTNLENPQTLYAITTFSTTNCHAVRPFQLRVIDSSEMVPQPDGDSSQTFTEGATLADLVVVGENIQWYDSDIIIPDNVSNTNDINTPLPITTLLVDGATYYASQTINGIESVYRLAVTVHFSLDIASQTFISLTYYPNPVSNILTLSNANTISNVEVYNLLGQKVFTNNFSNTEIQIDLSNLETGIYMVKVSSLETQKTIRIQKQ</sequence>
<dbReference type="NCBIfam" id="TIGR04183">
    <property type="entry name" value="Por_Secre_tail"/>
    <property type="match status" value="1"/>
</dbReference>
<evidence type="ECO:0000313" key="4">
    <source>
        <dbReference type="EMBL" id="MUV04842.1"/>
    </source>
</evidence>
<dbReference type="OrthoDB" id="9765926at2"/>
<feature type="signal peptide" evidence="2">
    <location>
        <begin position="1"/>
        <end position="18"/>
    </location>
</feature>
<dbReference type="Pfam" id="PF18962">
    <property type="entry name" value="Por_Secre_tail"/>
    <property type="match status" value="1"/>
</dbReference>
<dbReference type="InterPro" id="IPR049804">
    <property type="entry name" value="Choice_anch_L"/>
</dbReference>
<dbReference type="NCBIfam" id="NF038133">
    <property type="entry name" value="choice_anch_L"/>
    <property type="match status" value="1"/>
</dbReference>
<feature type="domain" description="Secretion system C-terminal sorting" evidence="3">
    <location>
        <begin position="691"/>
        <end position="754"/>
    </location>
</feature>
<dbReference type="AlphaFoldDB" id="A0A6N8HGI2"/>
<dbReference type="InterPro" id="IPR013783">
    <property type="entry name" value="Ig-like_fold"/>
</dbReference>
<reference evidence="4 5" key="1">
    <citation type="submission" date="2019-12" db="EMBL/GenBank/DDBJ databases">
        <authorList>
            <person name="Sun J.-Q."/>
        </authorList>
    </citation>
    <scope>NUCLEOTIDE SEQUENCE [LARGE SCALE GENOMIC DNA]</scope>
    <source>
        <strain evidence="4 5">JCM 17928</strain>
    </source>
</reference>
<dbReference type="RefSeq" id="WP_157484152.1">
    <property type="nucleotide sequence ID" value="NZ_WOWP01000054.1"/>
</dbReference>
<accession>A0A6N8HGI2</accession>
<dbReference type="Proteomes" id="UP000433945">
    <property type="component" value="Unassembled WGS sequence"/>
</dbReference>
<feature type="chain" id="PRO_5027080794" evidence="2">
    <location>
        <begin position="19"/>
        <end position="760"/>
    </location>
</feature>
<keyword evidence="5" id="KW-1185">Reference proteome</keyword>
<dbReference type="Gene3D" id="2.60.40.10">
    <property type="entry name" value="Immunoglobulins"/>
    <property type="match status" value="1"/>
</dbReference>
<evidence type="ECO:0000313" key="5">
    <source>
        <dbReference type="Proteomes" id="UP000433945"/>
    </source>
</evidence>
<evidence type="ECO:0000256" key="1">
    <source>
        <dbReference type="ARBA" id="ARBA00022729"/>
    </source>
</evidence>
<dbReference type="EMBL" id="WOWP01000054">
    <property type="protein sequence ID" value="MUV04842.1"/>
    <property type="molecule type" value="Genomic_DNA"/>
</dbReference>
<evidence type="ECO:0000259" key="3">
    <source>
        <dbReference type="Pfam" id="PF18962"/>
    </source>
</evidence>